<feature type="domain" description="Phosphatidic acid phosphatase type 2/haloperoxidase" evidence="2">
    <location>
        <begin position="4"/>
        <end position="118"/>
    </location>
</feature>
<dbReference type="Proteomes" id="UP000279594">
    <property type="component" value="Chromosome"/>
</dbReference>
<accession>A0A3G2E962</accession>
<keyword evidence="1" id="KW-1133">Transmembrane helix</keyword>
<evidence type="ECO:0000313" key="3">
    <source>
        <dbReference type="EMBL" id="AYM76544.1"/>
    </source>
</evidence>
<dbReference type="RefSeq" id="WP_100429646.1">
    <property type="nucleotide sequence ID" value="NZ_CP033019.1"/>
</dbReference>
<dbReference type="CDD" id="cd03396">
    <property type="entry name" value="PAP2_like_6"/>
    <property type="match status" value="1"/>
</dbReference>
<gene>
    <name evidence="3" type="ORF">D9M09_12605</name>
</gene>
<keyword evidence="1" id="KW-0472">Membrane</keyword>
<evidence type="ECO:0000256" key="1">
    <source>
        <dbReference type="SAM" id="Phobius"/>
    </source>
</evidence>
<feature type="transmembrane region" description="Helical" evidence="1">
    <location>
        <begin position="41"/>
        <end position="67"/>
    </location>
</feature>
<organism evidence="3 4">
    <name type="scientific">Janthinobacterium agaricidamnosum</name>
    <dbReference type="NCBI Taxonomy" id="55508"/>
    <lineage>
        <taxon>Bacteria</taxon>
        <taxon>Pseudomonadati</taxon>
        <taxon>Pseudomonadota</taxon>
        <taxon>Betaproteobacteria</taxon>
        <taxon>Burkholderiales</taxon>
        <taxon>Oxalobacteraceae</taxon>
        <taxon>Janthinobacterium</taxon>
    </lineage>
</organism>
<name>A0A3G2E962_9BURK</name>
<dbReference type="EMBL" id="CP033019">
    <property type="protein sequence ID" value="AYM76544.1"/>
    <property type="molecule type" value="Genomic_DNA"/>
</dbReference>
<reference evidence="3 4" key="1">
    <citation type="submission" date="2018-10" db="EMBL/GenBank/DDBJ databases">
        <title>Effects of UV and annual dynamics of microbial communities in freshwater RAS systems.</title>
        <authorList>
            <person name="Bekkelund A.K."/>
            <person name="Hansen B.R."/>
            <person name="Stokken H."/>
            <person name="Eriksen B.F."/>
            <person name="Kashulin N.A."/>
        </authorList>
    </citation>
    <scope>NUCLEOTIDE SEQUENCE [LARGE SCALE GENOMIC DNA]</scope>
    <source>
        <strain evidence="3 4">BHSEK</strain>
    </source>
</reference>
<keyword evidence="1" id="KW-0812">Transmembrane</keyword>
<dbReference type="AlphaFoldDB" id="A0A3G2E962"/>
<evidence type="ECO:0000313" key="4">
    <source>
        <dbReference type="Proteomes" id="UP000279594"/>
    </source>
</evidence>
<proteinExistence type="predicted"/>
<sequence length="122" mass="13291">MLVPATISLLKRRSRSHCPWDIDQFGGTVPYYRLLEFMPDFVIAGNCFPAGHASGGLWLISLCVFWLPAEPKKAILAGVAGLAVGLTMGISQQLRGAHFLSHTLWSIWFAAALILALYFGSA</sequence>
<dbReference type="Pfam" id="PF01569">
    <property type="entry name" value="PAP2"/>
    <property type="match status" value="1"/>
</dbReference>
<dbReference type="SUPFAM" id="SSF48317">
    <property type="entry name" value="Acid phosphatase/Vanadium-dependent haloperoxidase"/>
    <property type="match status" value="1"/>
</dbReference>
<keyword evidence="4" id="KW-1185">Reference proteome</keyword>
<protein>
    <submittedName>
        <fullName evidence="3">Phosphatase PAP2 family protein</fullName>
    </submittedName>
</protein>
<evidence type="ECO:0000259" key="2">
    <source>
        <dbReference type="Pfam" id="PF01569"/>
    </source>
</evidence>
<feature type="transmembrane region" description="Helical" evidence="1">
    <location>
        <begin position="103"/>
        <end position="120"/>
    </location>
</feature>
<feature type="transmembrane region" description="Helical" evidence="1">
    <location>
        <begin position="74"/>
        <end position="91"/>
    </location>
</feature>
<dbReference type="InterPro" id="IPR000326">
    <property type="entry name" value="PAP2/HPO"/>
</dbReference>
<dbReference type="InterPro" id="IPR036938">
    <property type="entry name" value="PAP2/HPO_sf"/>
</dbReference>